<reference evidence="3 4" key="1">
    <citation type="submission" date="2016-10" db="EMBL/GenBank/DDBJ databases">
        <authorList>
            <person name="de Groot N.N."/>
        </authorList>
    </citation>
    <scope>NUCLEOTIDE SEQUENCE [LARGE SCALE GENOMIC DNA]</scope>
    <source>
        <strain evidence="3 4">CGMCC 4.3510</strain>
    </source>
</reference>
<evidence type="ECO:0000259" key="2">
    <source>
        <dbReference type="PROSITE" id="PS50104"/>
    </source>
</evidence>
<dbReference type="NCBIfam" id="NF040588">
    <property type="entry name" value="FxsC_Nterm"/>
    <property type="match status" value="1"/>
</dbReference>
<sequence>MLISGQRRADAAPYFFLSYAHTPRSDSSVPDPDLWVGQLYKDLCAHVLALTDLGADATVGFMDRDIRSGEGWSERLSDSLAGCRVFVPLFSPRYFASSMCGKEWYAFSQRAIQQHARSNRAAEAIVPALWVPVEPQRLPMAAERLQFNHTALGAAYATEGLYGLIKLSMFRGDYELAVYELAKRIVKVAENSGVEPGQPVDYRRIPSAFGTPRGTRSLRIAVAAGTRDRLPAGRSADFYGQHATDWNPFHPTSARPLPAVAADLARSFDYESTLVSLAEEPDPGNGHTPVVEGPEIMLVDRWTMDDPAWRRRLGRFDAARRPWTGVVVPWNRDDPESLDAEDRLASGLLETMPRGTGEGPPVCRSAAHGVHSIEALTDILPELVEWSAAQYVKHAPAYPPDGPRTERFRLLAGDPVDDDQEDSR</sequence>
<dbReference type="RefSeq" id="WP_245795632.1">
    <property type="nucleotide sequence ID" value="NZ_FONG01000001.1"/>
</dbReference>
<keyword evidence="4" id="KW-1185">Reference proteome</keyword>
<dbReference type="Gene3D" id="3.40.50.10140">
    <property type="entry name" value="Toll/interleukin-1 receptor homology (TIR) domain"/>
    <property type="match status" value="1"/>
</dbReference>
<feature type="region of interest" description="Disordered" evidence="1">
    <location>
        <begin position="395"/>
        <end position="424"/>
    </location>
</feature>
<dbReference type="GO" id="GO:0007165">
    <property type="term" value="P:signal transduction"/>
    <property type="evidence" value="ECO:0007669"/>
    <property type="project" value="InterPro"/>
</dbReference>
<protein>
    <submittedName>
        <fullName evidence="3">FxsC C-terminal domain-containing protein</fullName>
    </submittedName>
</protein>
<organism evidence="3 4">
    <name type="scientific">Actinacidiphila alni</name>
    <dbReference type="NCBI Taxonomy" id="380248"/>
    <lineage>
        <taxon>Bacteria</taxon>
        <taxon>Bacillati</taxon>
        <taxon>Actinomycetota</taxon>
        <taxon>Actinomycetes</taxon>
        <taxon>Kitasatosporales</taxon>
        <taxon>Streptomycetaceae</taxon>
        <taxon>Actinacidiphila</taxon>
    </lineage>
</organism>
<evidence type="ECO:0000256" key="1">
    <source>
        <dbReference type="SAM" id="MobiDB-lite"/>
    </source>
</evidence>
<dbReference type="AlphaFoldDB" id="A0A1I1XAK0"/>
<name>A0A1I1XAK0_9ACTN</name>
<evidence type="ECO:0000313" key="3">
    <source>
        <dbReference type="EMBL" id="SFE03678.1"/>
    </source>
</evidence>
<dbReference type="SUPFAM" id="SSF52200">
    <property type="entry name" value="Toll/Interleukin receptor TIR domain"/>
    <property type="match status" value="1"/>
</dbReference>
<dbReference type="InterPro" id="IPR035897">
    <property type="entry name" value="Toll_tir_struct_dom_sf"/>
</dbReference>
<dbReference type="NCBIfam" id="TIGR04276">
    <property type="entry name" value="FxsC_Cterm"/>
    <property type="match status" value="1"/>
</dbReference>
<gene>
    <name evidence="3" type="ORF">SAMN05216251_101245</name>
</gene>
<feature type="domain" description="TIR" evidence="2">
    <location>
        <begin position="11"/>
        <end position="178"/>
    </location>
</feature>
<dbReference type="EMBL" id="FONG01000001">
    <property type="protein sequence ID" value="SFE03678.1"/>
    <property type="molecule type" value="Genomic_DNA"/>
</dbReference>
<evidence type="ECO:0000313" key="4">
    <source>
        <dbReference type="Proteomes" id="UP000199323"/>
    </source>
</evidence>
<dbReference type="PROSITE" id="PS50104">
    <property type="entry name" value="TIR"/>
    <property type="match status" value="1"/>
</dbReference>
<feature type="compositionally biased region" description="Acidic residues" evidence="1">
    <location>
        <begin position="415"/>
        <end position="424"/>
    </location>
</feature>
<dbReference type="InterPro" id="IPR047603">
    <property type="entry name" value="FxsC_N"/>
</dbReference>
<dbReference type="Pfam" id="PF13676">
    <property type="entry name" value="TIR_2"/>
    <property type="match status" value="1"/>
</dbReference>
<dbReference type="InterPro" id="IPR000157">
    <property type="entry name" value="TIR_dom"/>
</dbReference>
<dbReference type="STRING" id="380248.SAMN05216251_101245"/>
<dbReference type="InterPro" id="IPR026367">
    <property type="entry name" value="FxsC_C"/>
</dbReference>
<accession>A0A1I1XAK0</accession>
<dbReference type="Proteomes" id="UP000199323">
    <property type="component" value="Unassembled WGS sequence"/>
</dbReference>
<proteinExistence type="predicted"/>